<name>A0A1N6FYR5_9BACT</name>
<dbReference type="OrthoDB" id="826611at2"/>
<gene>
    <name evidence="1" type="ORF">SAMN05444394_2831</name>
</gene>
<dbReference type="AlphaFoldDB" id="A0A1N6FYR5"/>
<reference evidence="2" key="1">
    <citation type="submission" date="2016-11" db="EMBL/GenBank/DDBJ databases">
        <authorList>
            <person name="Varghese N."/>
            <person name="Submissions S."/>
        </authorList>
    </citation>
    <scope>NUCLEOTIDE SEQUENCE [LARGE SCALE GENOMIC DNA]</scope>
    <source>
        <strain evidence="2">DSM 15292</strain>
    </source>
</reference>
<organism evidence="1 2">
    <name type="scientific">Algoriphagus halophilus</name>
    <dbReference type="NCBI Taxonomy" id="226505"/>
    <lineage>
        <taxon>Bacteria</taxon>
        <taxon>Pseudomonadati</taxon>
        <taxon>Bacteroidota</taxon>
        <taxon>Cytophagia</taxon>
        <taxon>Cytophagales</taxon>
        <taxon>Cyclobacteriaceae</taxon>
        <taxon>Algoriphagus</taxon>
    </lineage>
</organism>
<evidence type="ECO:0000313" key="1">
    <source>
        <dbReference type="EMBL" id="SIO00341.1"/>
    </source>
</evidence>
<evidence type="ECO:0000313" key="2">
    <source>
        <dbReference type="Proteomes" id="UP000185221"/>
    </source>
</evidence>
<proteinExistence type="predicted"/>
<dbReference type="Proteomes" id="UP000185221">
    <property type="component" value="Unassembled WGS sequence"/>
</dbReference>
<protein>
    <submittedName>
        <fullName evidence="1">Uncharacterized protein</fullName>
    </submittedName>
</protein>
<dbReference type="RefSeq" id="WP_143186003.1">
    <property type="nucleotide sequence ID" value="NZ_FSRC01000002.1"/>
</dbReference>
<keyword evidence="2" id="KW-1185">Reference proteome</keyword>
<sequence length="81" mass="9211">MIATYLSQKNICAVLGLLMAFTIVWKAKTEASSITQEHTARFENTKPTNTIGQNEDVYHIYLKTLKPENQTELIDLRPVKS</sequence>
<accession>A0A1N6FYR5</accession>
<dbReference type="EMBL" id="FSRC01000002">
    <property type="protein sequence ID" value="SIO00341.1"/>
    <property type="molecule type" value="Genomic_DNA"/>
</dbReference>